<evidence type="ECO:0000256" key="5">
    <source>
        <dbReference type="ARBA" id="ARBA00022692"/>
    </source>
</evidence>
<keyword evidence="2" id="KW-1003">Cell membrane</keyword>
<feature type="transmembrane region" description="Helical" evidence="8">
    <location>
        <begin position="214"/>
        <end position="230"/>
    </location>
</feature>
<keyword evidence="7 8" id="KW-0472">Membrane</keyword>
<comment type="caution">
    <text evidence="9">The sequence shown here is derived from an EMBL/GenBank/DDBJ whole genome shotgun (WGS) entry which is preliminary data.</text>
</comment>
<dbReference type="STRING" id="1618570.UT08_C0001G0094"/>
<dbReference type="PANTHER" id="PTHR33908:SF11">
    <property type="entry name" value="MEMBRANE PROTEIN"/>
    <property type="match status" value="1"/>
</dbReference>
<keyword evidence="6 8" id="KW-1133">Transmembrane helix</keyword>
<proteinExistence type="predicted"/>
<reference evidence="9 10" key="1">
    <citation type="journal article" date="2015" name="Nature">
        <title>rRNA introns, odd ribosomes, and small enigmatic genomes across a large radiation of phyla.</title>
        <authorList>
            <person name="Brown C.T."/>
            <person name="Hug L.A."/>
            <person name="Thomas B.C."/>
            <person name="Sharon I."/>
            <person name="Castelle C.J."/>
            <person name="Singh A."/>
            <person name="Wilkins M.J."/>
            <person name="Williams K.H."/>
            <person name="Banfield J.F."/>
        </authorList>
    </citation>
    <scope>NUCLEOTIDE SEQUENCE [LARGE SCALE GENOMIC DNA]</scope>
</reference>
<evidence type="ECO:0000256" key="8">
    <source>
        <dbReference type="SAM" id="Phobius"/>
    </source>
</evidence>
<feature type="transmembrane region" description="Helical" evidence="8">
    <location>
        <begin position="341"/>
        <end position="359"/>
    </location>
</feature>
<feature type="transmembrane region" description="Helical" evidence="8">
    <location>
        <begin position="26"/>
        <end position="43"/>
    </location>
</feature>
<feature type="transmembrane region" description="Helical" evidence="8">
    <location>
        <begin position="396"/>
        <end position="417"/>
    </location>
</feature>
<keyword evidence="3" id="KW-0328">Glycosyltransferase</keyword>
<evidence type="ECO:0000256" key="1">
    <source>
        <dbReference type="ARBA" id="ARBA00004651"/>
    </source>
</evidence>
<dbReference type="InterPro" id="IPR050297">
    <property type="entry name" value="LipidA_mod_glycosyltrf_83"/>
</dbReference>
<comment type="subcellular location">
    <subcellularLocation>
        <location evidence="1">Cell membrane</location>
        <topology evidence="1">Multi-pass membrane protein</topology>
    </subcellularLocation>
</comment>
<evidence type="ECO:0000313" key="10">
    <source>
        <dbReference type="Proteomes" id="UP000034081"/>
    </source>
</evidence>
<evidence type="ECO:0000256" key="4">
    <source>
        <dbReference type="ARBA" id="ARBA00022679"/>
    </source>
</evidence>
<sequence length="568" mass="65263">MKNLSTIYNLLSTNVISWVKANRVEAMLLSIILLTGAFLRLYRIDEYMTFLGDEGRDVILVRRLLVHGDLILIGPGTSIGDMYLGPLYYYMMAPALLLANFSPVGPAIMIALLGVATIFFVWYVTSVGFPTFKGENLQGRVSYGIRQGVHSINFGALVAASLYATAPVAIIYSRSSWNPNIMPFFALLTIYSVWKWWSPFAKATEEQAKITKNFKWLIVLGISYAFVLQSHYLGLLLAPVIGFFWLLTYFSLYRLPSTGYRLLKKSFIRYSAFGLGLFLLLMSPLLVFDARHDWRNFTAMNKFFSERQTTVSARPWTAIPELPEIITQSVTRLIGGTSEFVGKWVTIISVFVVLIVLFIKLIKRKFLLPTSYILLLVWLGFAFLGLALYKQHIYDHYYGFFFPALFLLIGGLSQYFIDYVRNKSKFLKMFLYLFLLTTFYILLTTNLSNNPLKYPPNRQLQRAESVAQKIIAESNEKKVNLAVIAERNYEDGYQYFLERWNVPFVEIDPQRLEETIGEYLFVVCEFDDKQKCDPTHSPKAEIANFGWSKIEGEWEVNGAYVYKLSHTI</sequence>
<feature type="transmembrane region" description="Helical" evidence="8">
    <location>
        <begin position="64"/>
        <end position="84"/>
    </location>
</feature>
<accession>A0A0G0L2N3</accession>
<dbReference type="GO" id="GO:0009103">
    <property type="term" value="P:lipopolysaccharide biosynthetic process"/>
    <property type="evidence" value="ECO:0007669"/>
    <property type="project" value="UniProtKB-ARBA"/>
</dbReference>
<evidence type="ECO:0000256" key="7">
    <source>
        <dbReference type="ARBA" id="ARBA00023136"/>
    </source>
</evidence>
<evidence type="ECO:0000313" key="9">
    <source>
        <dbReference type="EMBL" id="KKQ86228.1"/>
    </source>
</evidence>
<feature type="transmembrane region" description="Helical" evidence="8">
    <location>
        <begin position="429"/>
        <end position="448"/>
    </location>
</feature>
<feature type="transmembrane region" description="Helical" evidence="8">
    <location>
        <begin position="371"/>
        <end position="390"/>
    </location>
</feature>
<dbReference type="Proteomes" id="UP000034081">
    <property type="component" value="Unassembled WGS sequence"/>
</dbReference>
<dbReference type="GO" id="GO:0016763">
    <property type="term" value="F:pentosyltransferase activity"/>
    <property type="evidence" value="ECO:0007669"/>
    <property type="project" value="TreeGrafter"/>
</dbReference>
<evidence type="ECO:0000256" key="3">
    <source>
        <dbReference type="ARBA" id="ARBA00022676"/>
    </source>
</evidence>
<dbReference type="AlphaFoldDB" id="A0A0G0L2N3"/>
<feature type="transmembrane region" description="Helical" evidence="8">
    <location>
        <begin position="236"/>
        <end position="255"/>
    </location>
</feature>
<keyword evidence="4" id="KW-0808">Transferase</keyword>
<dbReference type="EMBL" id="LBVL01000001">
    <property type="protein sequence ID" value="KKQ86228.1"/>
    <property type="molecule type" value="Genomic_DNA"/>
</dbReference>
<dbReference type="PANTHER" id="PTHR33908">
    <property type="entry name" value="MANNOSYLTRANSFERASE YKCB-RELATED"/>
    <property type="match status" value="1"/>
</dbReference>
<evidence type="ECO:0008006" key="11">
    <source>
        <dbReference type="Google" id="ProtNLM"/>
    </source>
</evidence>
<keyword evidence="5 8" id="KW-0812">Transmembrane</keyword>
<evidence type="ECO:0000256" key="6">
    <source>
        <dbReference type="ARBA" id="ARBA00022989"/>
    </source>
</evidence>
<dbReference type="GO" id="GO:0005886">
    <property type="term" value="C:plasma membrane"/>
    <property type="evidence" value="ECO:0007669"/>
    <property type="project" value="UniProtKB-SubCell"/>
</dbReference>
<protein>
    <recommendedName>
        <fullName evidence="11">Glycosyltransferase RgtA/B/C/D-like domain-containing protein</fullName>
    </recommendedName>
</protein>
<feature type="transmembrane region" description="Helical" evidence="8">
    <location>
        <begin position="267"/>
        <end position="288"/>
    </location>
</feature>
<gene>
    <name evidence="9" type="ORF">UT08_C0001G0094</name>
</gene>
<evidence type="ECO:0000256" key="2">
    <source>
        <dbReference type="ARBA" id="ARBA00022475"/>
    </source>
</evidence>
<name>A0A0G0L2N3_9BACT</name>
<feature type="transmembrane region" description="Helical" evidence="8">
    <location>
        <begin position="152"/>
        <end position="171"/>
    </location>
</feature>
<feature type="transmembrane region" description="Helical" evidence="8">
    <location>
        <begin position="104"/>
        <end position="132"/>
    </location>
</feature>
<organism evidence="9 10">
    <name type="scientific">Candidatus Woesebacteria bacterium GW2011_GWB1_38_8</name>
    <dbReference type="NCBI Taxonomy" id="1618570"/>
    <lineage>
        <taxon>Bacteria</taxon>
        <taxon>Candidatus Woeseibacteriota</taxon>
    </lineage>
</organism>
<feature type="transmembrane region" description="Helical" evidence="8">
    <location>
        <begin position="177"/>
        <end position="194"/>
    </location>
</feature>